<gene>
    <name evidence="5" type="ordered locus">LBA1572</name>
</gene>
<keyword evidence="3" id="KW-0464">Manganese</keyword>
<keyword evidence="6" id="KW-1185">Reference proteome</keyword>
<dbReference type="SUPFAM" id="SSF52768">
    <property type="entry name" value="Arginase/deacetylase"/>
    <property type="match status" value="1"/>
</dbReference>
<organism evidence="6">
    <name type="scientific">Lactobacillus acidophilus (strain ATCC 700396 / NCK56 / N2 / NCFM)</name>
    <dbReference type="NCBI Taxonomy" id="272621"/>
    <lineage>
        <taxon>Bacteria</taxon>
        <taxon>Bacillati</taxon>
        <taxon>Bacillota</taxon>
        <taxon>Bacilli</taxon>
        <taxon>Lactobacillales</taxon>
        <taxon>Lactobacillaceae</taxon>
        <taxon>Lactobacillus</taxon>
    </lineage>
</organism>
<dbReference type="EC" id="3.5.3.1" evidence="5"/>
<dbReference type="BioCyc" id="LACI272621:G1G49-1536-MONOMER"/>
<dbReference type="PATRIC" id="fig|272621.13.peg.1494"/>
<evidence type="ECO:0000313" key="5">
    <source>
        <dbReference type="EMBL" id="AAV43389.1"/>
    </source>
</evidence>
<dbReference type="CDD" id="cd09999">
    <property type="entry name" value="Arginase-like_1"/>
    <property type="match status" value="1"/>
</dbReference>
<dbReference type="GO" id="GO:0004053">
    <property type="term" value="F:arginase activity"/>
    <property type="evidence" value="ECO:0007669"/>
    <property type="project" value="UniProtKB-EC"/>
</dbReference>
<dbReference type="HOGENOM" id="CLU_085654_1_0_9"/>
<dbReference type="Pfam" id="PF00491">
    <property type="entry name" value="Arginase"/>
    <property type="match status" value="1"/>
</dbReference>
<dbReference type="STRING" id="272621.LBA1572"/>
<dbReference type="PROSITE" id="PS51409">
    <property type="entry name" value="ARGINASE_2"/>
    <property type="match status" value="1"/>
</dbReference>
<protein>
    <submittedName>
        <fullName evidence="5">Arginase</fullName>
        <ecNumber evidence="5">3.5.3.1</ecNumber>
    </submittedName>
</protein>
<evidence type="ECO:0000256" key="4">
    <source>
        <dbReference type="PROSITE-ProRule" id="PRU00742"/>
    </source>
</evidence>
<dbReference type="Proteomes" id="UP000006381">
    <property type="component" value="Chromosome"/>
</dbReference>
<dbReference type="eggNOG" id="COG0010">
    <property type="taxonomic scope" value="Bacteria"/>
</dbReference>
<dbReference type="EMBL" id="CP000033">
    <property type="protein sequence ID" value="AAV43389.1"/>
    <property type="molecule type" value="Genomic_DNA"/>
</dbReference>
<dbReference type="Gene3D" id="3.40.800.10">
    <property type="entry name" value="Ureohydrolase domain"/>
    <property type="match status" value="1"/>
</dbReference>
<dbReference type="AlphaFoldDB" id="Q5FIT5"/>
<dbReference type="GO" id="GO:0005829">
    <property type="term" value="C:cytosol"/>
    <property type="evidence" value="ECO:0007669"/>
    <property type="project" value="TreeGrafter"/>
</dbReference>
<evidence type="ECO:0000256" key="2">
    <source>
        <dbReference type="ARBA" id="ARBA00022801"/>
    </source>
</evidence>
<reference evidence="5 6" key="1">
    <citation type="journal article" date="2005" name="Proc. Natl. Acad. Sci. U.S.A.">
        <title>Complete genome sequence of the probiotic lactic acid bacterium Lactobacillus acidophilus NCFM.</title>
        <authorList>
            <person name="Altermann E."/>
            <person name="Russell W.M."/>
            <person name="Azcarate-Peril M.A."/>
            <person name="Barrangou R."/>
            <person name="Buck B.L."/>
            <person name="McAuliffe O."/>
            <person name="Souther N."/>
            <person name="Dobson A."/>
            <person name="Duong T."/>
            <person name="Callanan M."/>
            <person name="Lick S."/>
            <person name="Hamrick A."/>
            <person name="Cano R."/>
            <person name="Klaenhammer T.R."/>
        </authorList>
    </citation>
    <scope>NUCLEOTIDE SEQUENCE [LARGE SCALE GENOMIC DNA]</scope>
    <source>
        <strain evidence="6">ATCC 700396 / NCK56 / N2 / NCFM</strain>
    </source>
</reference>
<proteinExistence type="inferred from homology"/>
<name>Q5FIT5_LACAC</name>
<sequence length="290" mass="32959">MTKTVRLNYPQWEGGMNPNYIIGNQIMNVIVPKTKLMENVDIPVASINRLNSFKRENGVDAEEILKQQTSIAIQSLLLKSPDKVITIGGDCSTSLAPFNYLSGKYKNKLGIIWLDAHPDISDTTQSHHLHEMVVSTLMHQGAESFEELINHPINKQQVLFTGLITKDLRPMDDKVTKLDMKCLTPSDLENDESQITSWIRSNKFTKIAVHWDLDVLSYEDFRSIYPAEPHTNPNKFPAAVGTMKLKKIFDILNDIEQISDLVGLTIAEHMPWDAINMRMGLKKLNLFKEI</sequence>
<dbReference type="PANTHER" id="PTHR43782:SF3">
    <property type="entry name" value="ARGINASE"/>
    <property type="match status" value="1"/>
</dbReference>
<dbReference type="InterPro" id="IPR023696">
    <property type="entry name" value="Ureohydrolase_dom_sf"/>
</dbReference>
<keyword evidence="1" id="KW-0479">Metal-binding</keyword>
<dbReference type="PANTHER" id="PTHR43782">
    <property type="entry name" value="ARGINASE"/>
    <property type="match status" value="1"/>
</dbReference>
<dbReference type="GeneID" id="93289363"/>
<comment type="similarity">
    <text evidence="4">Belongs to the arginase family.</text>
</comment>
<dbReference type="OrthoDB" id="9789727at2"/>
<evidence type="ECO:0000256" key="3">
    <source>
        <dbReference type="ARBA" id="ARBA00023211"/>
    </source>
</evidence>
<dbReference type="KEGG" id="lac:LBA1572"/>
<accession>Q5FIT5</accession>
<dbReference type="RefSeq" id="WP_011254502.1">
    <property type="nucleotide sequence ID" value="NC_006814.3"/>
</dbReference>
<evidence type="ECO:0000256" key="1">
    <source>
        <dbReference type="ARBA" id="ARBA00022723"/>
    </source>
</evidence>
<dbReference type="GO" id="GO:0030145">
    <property type="term" value="F:manganese ion binding"/>
    <property type="evidence" value="ECO:0007669"/>
    <property type="project" value="TreeGrafter"/>
</dbReference>
<dbReference type="InterPro" id="IPR006035">
    <property type="entry name" value="Ureohydrolase"/>
</dbReference>
<keyword evidence="2 5" id="KW-0378">Hydrolase</keyword>
<evidence type="ECO:0000313" key="6">
    <source>
        <dbReference type="Proteomes" id="UP000006381"/>
    </source>
</evidence>